<dbReference type="EMBL" id="QNRK01000007">
    <property type="protein sequence ID" value="RBP15869.1"/>
    <property type="molecule type" value="Genomic_DNA"/>
</dbReference>
<accession>A0A366FQ68</accession>
<reference evidence="1 2" key="1">
    <citation type="submission" date="2018-06" db="EMBL/GenBank/DDBJ databases">
        <title>Genomic Encyclopedia of Type Strains, Phase IV (KMG-IV): sequencing the most valuable type-strain genomes for metagenomic binning, comparative biology and taxonomic classification.</title>
        <authorList>
            <person name="Goeker M."/>
        </authorList>
    </citation>
    <scope>NUCLEOTIDE SEQUENCE [LARGE SCALE GENOMIC DNA]</scope>
    <source>
        <strain evidence="1 2">DSM 24875</strain>
    </source>
</reference>
<sequence>MIDLGVLLTAMARSIQQPRPLDWSWLAPTLGIDIGEASVVGAGKLACAMTGARLPAQNIVVGGALFEQPIREIALMFPDDAVRDANVKALRFGTDQRISPSRASDGYAIVCKIGGIESFVLVSGVDSVVQGLLVRSPPAL</sequence>
<dbReference type="Proteomes" id="UP000253529">
    <property type="component" value="Unassembled WGS sequence"/>
</dbReference>
<evidence type="ECO:0000313" key="2">
    <source>
        <dbReference type="Proteomes" id="UP000253529"/>
    </source>
</evidence>
<keyword evidence="2" id="KW-1185">Reference proteome</keyword>
<proteinExistence type="predicted"/>
<dbReference type="AlphaFoldDB" id="A0A366FQ68"/>
<name>A0A366FQ68_9HYPH</name>
<dbReference type="RefSeq" id="WP_147262683.1">
    <property type="nucleotide sequence ID" value="NZ_QNRK01000007.1"/>
</dbReference>
<gene>
    <name evidence="1" type="ORF">DFR50_107139</name>
</gene>
<organism evidence="1 2">
    <name type="scientific">Roseiarcus fermentans</name>
    <dbReference type="NCBI Taxonomy" id="1473586"/>
    <lineage>
        <taxon>Bacteria</taxon>
        <taxon>Pseudomonadati</taxon>
        <taxon>Pseudomonadota</taxon>
        <taxon>Alphaproteobacteria</taxon>
        <taxon>Hyphomicrobiales</taxon>
        <taxon>Roseiarcaceae</taxon>
        <taxon>Roseiarcus</taxon>
    </lineage>
</organism>
<comment type="caution">
    <text evidence="1">The sequence shown here is derived from an EMBL/GenBank/DDBJ whole genome shotgun (WGS) entry which is preliminary data.</text>
</comment>
<protein>
    <submittedName>
        <fullName evidence="1">Uncharacterized protein</fullName>
    </submittedName>
</protein>
<evidence type="ECO:0000313" key="1">
    <source>
        <dbReference type="EMBL" id="RBP15869.1"/>
    </source>
</evidence>